<dbReference type="AlphaFoldDB" id="K9TCR3"/>
<organism evidence="3 4">
    <name type="scientific">Oscillatoria acuminata PCC 6304</name>
    <dbReference type="NCBI Taxonomy" id="56110"/>
    <lineage>
        <taxon>Bacteria</taxon>
        <taxon>Bacillati</taxon>
        <taxon>Cyanobacteriota</taxon>
        <taxon>Cyanophyceae</taxon>
        <taxon>Oscillatoriophycideae</taxon>
        <taxon>Oscillatoriales</taxon>
        <taxon>Oscillatoriaceae</taxon>
        <taxon>Oscillatoria</taxon>
    </lineage>
</organism>
<dbReference type="HOGENOM" id="CLU_001325_0_0_3"/>
<evidence type="ECO:0000259" key="2">
    <source>
        <dbReference type="SMART" id="SM00912"/>
    </source>
</evidence>
<evidence type="ECO:0000256" key="1">
    <source>
        <dbReference type="SAM" id="MobiDB-lite"/>
    </source>
</evidence>
<dbReference type="Pfam" id="PF05860">
    <property type="entry name" value="TPS"/>
    <property type="match status" value="1"/>
</dbReference>
<dbReference type="Proteomes" id="UP000010367">
    <property type="component" value="Chromosome"/>
</dbReference>
<dbReference type="InterPro" id="IPR012334">
    <property type="entry name" value="Pectin_lyas_fold"/>
</dbReference>
<dbReference type="SUPFAM" id="SSF51126">
    <property type="entry name" value="Pectin lyase-like"/>
    <property type="match status" value="4"/>
</dbReference>
<dbReference type="InParanoid" id="K9TCR3"/>
<evidence type="ECO:0000313" key="3">
    <source>
        <dbReference type="EMBL" id="AFY80305.1"/>
    </source>
</evidence>
<dbReference type="OrthoDB" id="436571at2"/>
<dbReference type="InterPro" id="IPR011050">
    <property type="entry name" value="Pectin_lyase_fold/virulence"/>
</dbReference>
<gene>
    <name evidence="3" type="ORF">Oscil6304_0564</name>
</gene>
<name>K9TCR3_9CYAN</name>
<reference evidence="3 4" key="1">
    <citation type="submission" date="2012-06" db="EMBL/GenBank/DDBJ databases">
        <title>Finished chromosome of genome of Oscillatoria acuminata PCC 6304.</title>
        <authorList>
            <consortium name="US DOE Joint Genome Institute"/>
            <person name="Gugger M."/>
            <person name="Coursin T."/>
            <person name="Rippka R."/>
            <person name="Tandeau De Marsac N."/>
            <person name="Huntemann M."/>
            <person name="Wei C.-L."/>
            <person name="Han J."/>
            <person name="Detter J.C."/>
            <person name="Han C."/>
            <person name="Tapia R."/>
            <person name="Davenport K."/>
            <person name="Daligault H."/>
            <person name="Erkkila T."/>
            <person name="Gu W."/>
            <person name="Munk A.C.C."/>
            <person name="Teshima H."/>
            <person name="Xu Y."/>
            <person name="Chain P."/>
            <person name="Chen A."/>
            <person name="Krypides N."/>
            <person name="Mavromatis K."/>
            <person name="Markowitz V."/>
            <person name="Szeto E."/>
            <person name="Ivanova N."/>
            <person name="Mikhailova N."/>
            <person name="Ovchinnikova G."/>
            <person name="Pagani I."/>
            <person name="Pati A."/>
            <person name="Goodwin L."/>
            <person name="Peters L."/>
            <person name="Pitluck S."/>
            <person name="Woyke T."/>
            <person name="Kerfeld C."/>
        </authorList>
    </citation>
    <scope>NUCLEOTIDE SEQUENCE [LARGE SCALE GENOMIC DNA]</scope>
    <source>
        <strain evidence="3 4">PCC 6304</strain>
    </source>
</reference>
<dbReference type="Gene3D" id="2.160.20.10">
    <property type="entry name" value="Single-stranded right-handed beta-helix, Pectin lyase-like"/>
    <property type="match status" value="3"/>
</dbReference>
<accession>K9TCR3</accession>
<dbReference type="SMART" id="SM00912">
    <property type="entry name" value="Haemagg_act"/>
    <property type="match status" value="1"/>
</dbReference>
<dbReference type="STRING" id="56110.Oscil6304_0564"/>
<dbReference type="NCBIfam" id="TIGR01901">
    <property type="entry name" value="adhes_NPXG"/>
    <property type="match status" value="1"/>
</dbReference>
<dbReference type="RefSeq" id="WP_015146955.1">
    <property type="nucleotide sequence ID" value="NC_019693.1"/>
</dbReference>
<feature type="domain" description="Filamentous haemagglutinin FhaB/tRNA nuclease CdiA-like TPS" evidence="2">
    <location>
        <begin position="40"/>
        <end position="151"/>
    </location>
</feature>
<keyword evidence="4" id="KW-1185">Reference proteome</keyword>
<dbReference type="EMBL" id="CP003607">
    <property type="protein sequence ID" value="AFY80305.1"/>
    <property type="molecule type" value="Genomic_DNA"/>
</dbReference>
<sequence>MMLSLIRQVKLNPPWQIHWLLLPFSLGLLCSPSSAQIVPDTTLPVNSIVTPQGDRLVITGGTSTGSNLFHSFTEFNVPTGGTAYFNQGSTLQNIFTRITGINPSNIDGILQANGRANLFLLNPNGIIFGANAQLNIGGSFFASAGDRIQFADRTEFPANPGDNPPLLTVSSPIGLQLGSDPGNITVKDARLQVPTGQQLALVGDNLAISGAQLRAPSGTIDLSAQNTTLSAGALLDVSGEAGGQIRIGSRDITLTDQSRILADTLGNGTGRGIEITTERLNLSDRALISASTFGSGTGGQLTIQATDAVVMTGDNSFNQTLDRLFSNQVTRPDDIGTGIFSLTFNTGNGGNLTLNTPSLQLADSAFISTATFADGNGGNLTVNSGNVHLVESELFADNLGNGDAGDLTLNAQTLTLENGGAIAASTFGAGVGGTITITVSDSIQARGTSSAGRFNSGIFASAYVNATQPAGNIRIQTGQLRVQDGAQIAASTFASVPGGIIAVTASEIEISGISADGRSLSSVKTQTQSEGRAGNLTLNTESLIVRDGAFISTSTLGTGDGGNLTIQATDFVELTGTGTFNLGQAVVEGGFDPDQIQDGLFTVSSVSGNAGNLTLETGRLSVRNGAHIATGTLTQGTGGTLRVRARDRIDLQGAYLLTGTGGSGPAGDIFIDTGDLRLQDRSQIIASTLATGSGGNIQVNAWESVQLQNQSSMISTSQGGGSAGYVLIQTGQLSLQNQSFVSTFASGEGNAGFLGITASESVELQGQSALETFTQGIGDAGFLQIDTRSLTLDNSGISVSAQGTGEAGNLNITTDRLSLNDGFLLGIAASGRGGNVQLEVNDLLTLRQRSAISAEALGTGDGGNVAVATDAIALLENSRIRANAVEGMGGKIQIFTQALFESPESQISASSSQGLDGVVSVNTPDLQPTQGLIALPSEMLNLANLVFEGCGTGASQSEFIVTGRGGLPPNPTDPFNGDRILEDLGTRHSNSDLTPQRFTRDRPAITPPTPSFVEANTWAIAPNGQLILTTAPTSNHPGDRWNTPENCHPRS</sequence>
<feature type="region of interest" description="Disordered" evidence="1">
    <location>
        <begin position="987"/>
        <end position="1007"/>
    </location>
</feature>
<dbReference type="KEGG" id="oac:Oscil6304_0564"/>
<evidence type="ECO:0000313" key="4">
    <source>
        <dbReference type="Proteomes" id="UP000010367"/>
    </source>
</evidence>
<protein>
    <submittedName>
        <fullName evidence="3">Filamentous hemagglutinin family N-terminal domain protein</fullName>
    </submittedName>
</protein>
<feature type="region of interest" description="Disordered" evidence="1">
    <location>
        <begin position="1030"/>
        <end position="1051"/>
    </location>
</feature>
<dbReference type="InterPro" id="IPR008638">
    <property type="entry name" value="FhaB/CdiA-like_TPS"/>
</dbReference>
<dbReference type="eggNOG" id="COG3210">
    <property type="taxonomic scope" value="Bacteria"/>
</dbReference>
<proteinExistence type="predicted"/>